<dbReference type="Pfam" id="PF04264">
    <property type="entry name" value="YceI"/>
    <property type="match status" value="1"/>
</dbReference>
<dbReference type="InterPro" id="IPR007372">
    <property type="entry name" value="Lipid/polyisoprenoid-bd_YceI"/>
</dbReference>
<accession>A0A653E534</accession>
<dbReference type="EMBL" id="LR215729">
    <property type="protein sequence ID" value="VEV97829.1"/>
    <property type="molecule type" value="Genomic_DNA"/>
</dbReference>
<dbReference type="SUPFAM" id="SSF101874">
    <property type="entry name" value="YceI-like"/>
    <property type="match status" value="1"/>
</dbReference>
<keyword evidence="1" id="KW-0732">Signal</keyword>
<feature type="signal peptide" evidence="1">
    <location>
        <begin position="1"/>
        <end position="20"/>
    </location>
</feature>
<dbReference type="InterPro" id="IPR027016">
    <property type="entry name" value="UCP029811"/>
</dbReference>
<dbReference type="PIRSF" id="PIRSF029811">
    <property type="entry name" value="UCP029811"/>
    <property type="match status" value="1"/>
</dbReference>
<evidence type="ECO:0000259" key="2">
    <source>
        <dbReference type="SMART" id="SM00867"/>
    </source>
</evidence>
<dbReference type="InterPro" id="IPR036761">
    <property type="entry name" value="TTHA0802/YceI-like_sf"/>
</dbReference>
<feature type="chain" id="PRO_5024904101" description="Lipid/polyisoprenoid-binding YceI-like domain-containing protein" evidence="1">
    <location>
        <begin position="21"/>
        <end position="192"/>
    </location>
</feature>
<organism evidence="3">
    <name type="scientific">Pseudomonas marincola</name>
    <dbReference type="NCBI Taxonomy" id="437900"/>
    <lineage>
        <taxon>Bacteria</taxon>
        <taxon>Pseudomonadati</taxon>
        <taxon>Pseudomonadota</taxon>
        <taxon>Gammaproteobacteria</taxon>
        <taxon>Pseudomonadales</taxon>
        <taxon>Pseudomonadaceae</taxon>
        <taxon>Pseudomonas</taxon>
    </lineage>
</organism>
<gene>
    <name evidence="3" type="ORF">PMYSY11_2784</name>
</gene>
<proteinExistence type="predicted"/>
<evidence type="ECO:0000313" key="3">
    <source>
        <dbReference type="EMBL" id="VEV97829.1"/>
    </source>
</evidence>
<dbReference type="SMART" id="SM00867">
    <property type="entry name" value="YceI"/>
    <property type="match status" value="1"/>
</dbReference>
<dbReference type="RefSeq" id="WP_150548564.1">
    <property type="nucleotide sequence ID" value="NZ_LR215729.2"/>
</dbReference>
<reference evidence="3" key="1">
    <citation type="submission" date="2019-02" db="EMBL/GenBank/DDBJ databases">
        <authorList>
            <consortium name="Genoscope - CEA"/>
            <person name="William W."/>
        </authorList>
    </citation>
    <scope>NUCLEOTIDE SEQUENCE [LARGE SCALE GENOMIC DNA]</scope>
    <source>
        <strain evidence="3">YSy11</strain>
    </source>
</reference>
<name>A0A653E534_9PSED</name>
<dbReference type="AlphaFoldDB" id="A0A653E534"/>
<feature type="domain" description="Lipid/polyisoprenoid-binding YceI-like" evidence="2">
    <location>
        <begin position="21"/>
        <end position="190"/>
    </location>
</feature>
<dbReference type="Gene3D" id="2.40.128.110">
    <property type="entry name" value="Lipid/polyisoprenoid-binding, YceI-like"/>
    <property type="match status" value="1"/>
</dbReference>
<protein>
    <recommendedName>
        <fullName evidence="2">Lipid/polyisoprenoid-binding YceI-like domain-containing protein</fullName>
    </recommendedName>
</protein>
<evidence type="ECO:0000256" key="1">
    <source>
        <dbReference type="SAM" id="SignalP"/>
    </source>
</evidence>
<sequence>MQLLRVLLLLACSVALPAHANWYLDNESSRIAFVSTKNQSVAEPQRFLKLHGNVDKQGKVQMRVELESIASGIPLRDERMRSMLFEIDKYPEATIEAQIDLDQLATLAPGAQLEIQQPMQINLHGKQQQYSAELLITRLDYHRFQAVTLSPLILNIDDFALSPGLEALRNAAGLKSISPAVPVSVVLIFSQR</sequence>